<keyword evidence="7" id="KW-0812">Transmembrane</keyword>
<dbReference type="GO" id="GO:0004222">
    <property type="term" value="F:metalloendopeptidase activity"/>
    <property type="evidence" value="ECO:0007669"/>
    <property type="project" value="InterPro"/>
</dbReference>
<keyword evidence="7" id="KW-0472">Membrane</keyword>
<evidence type="ECO:0000259" key="8">
    <source>
        <dbReference type="Pfam" id="PF01435"/>
    </source>
</evidence>
<keyword evidence="5 6" id="KW-0482">Metalloprotease</keyword>
<dbReference type="Proteomes" id="UP000305233">
    <property type="component" value="Unassembled WGS sequence"/>
</dbReference>
<dbReference type="Pfam" id="PF01435">
    <property type="entry name" value="Peptidase_M48"/>
    <property type="match status" value="1"/>
</dbReference>
<keyword evidence="3 6" id="KW-0378">Hydrolase</keyword>
<dbReference type="EMBL" id="SSWH01000019">
    <property type="protein sequence ID" value="THJ64741.1"/>
    <property type="molecule type" value="Genomic_DNA"/>
</dbReference>
<comment type="cofactor">
    <cofactor evidence="6">
        <name>Zn(2+)</name>
        <dbReference type="ChEBI" id="CHEBI:29105"/>
    </cofactor>
    <text evidence="6">Binds 1 zinc ion per subunit.</text>
</comment>
<keyword evidence="10" id="KW-1185">Reference proteome</keyword>
<name>A0A4S5E0C2_9MICC</name>
<feature type="domain" description="Peptidase M48" evidence="8">
    <location>
        <begin position="8"/>
        <end position="151"/>
    </location>
</feature>
<evidence type="ECO:0000256" key="3">
    <source>
        <dbReference type="ARBA" id="ARBA00022801"/>
    </source>
</evidence>
<evidence type="ECO:0000256" key="7">
    <source>
        <dbReference type="SAM" id="Phobius"/>
    </source>
</evidence>
<dbReference type="RefSeq" id="WP_136455730.1">
    <property type="nucleotide sequence ID" value="NZ_SSWH01000019.1"/>
</dbReference>
<feature type="transmembrane region" description="Helical" evidence="7">
    <location>
        <begin position="32"/>
        <end position="52"/>
    </location>
</feature>
<dbReference type="AlphaFoldDB" id="A0A4S5E0C2"/>
<feature type="transmembrane region" description="Helical" evidence="7">
    <location>
        <begin position="64"/>
        <end position="86"/>
    </location>
</feature>
<gene>
    <name evidence="9" type="ORF">E8P82_14320</name>
</gene>
<evidence type="ECO:0000256" key="4">
    <source>
        <dbReference type="ARBA" id="ARBA00022833"/>
    </source>
</evidence>
<accession>A0A4S5E0C2</accession>
<dbReference type="GO" id="GO:0006508">
    <property type="term" value="P:proteolysis"/>
    <property type="evidence" value="ECO:0007669"/>
    <property type="project" value="UniProtKB-KW"/>
</dbReference>
<keyword evidence="7" id="KW-1133">Transmembrane helix</keyword>
<dbReference type="InterPro" id="IPR001915">
    <property type="entry name" value="Peptidase_M48"/>
</dbReference>
<comment type="similarity">
    <text evidence="6">Belongs to the peptidase M48 family.</text>
</comment>
<keyword evidence="4 6" id="KW-0862">Zinc</keyword>
<reference evidence="9 10" key="1">
    <citation type="submission" date="2019-04" db="EMBL/GenBank/DDBJ databases">
        <authorList>
            <person name="Liu Q."/>
            <person name="Xin Y.-H."/>
        </authorList>
    </citation>
    <scope>NUCLEOTIDE SEQUENCE [LARGE SCALE GENOMIC DNA]</scope>
    <source>
        <strain evidence="9 10">AM23</strain>
    </source>
</reference>
<dbReference type="OrthoDB" id="4955825at2"/>
<evidence type="ECO:0000256" key="5">
    <source>
        <dbReference type="ARBA" id="ARBA00023049"/>
    </source>
</evidence>
<proteinExistence type="inferred from homology"/>
<organism evidence="9 10">
    <name type="scientific">Arthrobacter echini</name>
    <dbReference type="NCBI Taxonomy" id="1529066"/>
    <lineage>
        <taxon>Bacteria</taxon>
        <taxon>Bacillati</taxon>
        <taxon>Actinomycetota</taxon>
        <taxon>Actinomycetes</taxon>
        <taxon>Micrococcales</taxon>
        <taxon>Micrococcaceae</taxon>
        <taxon>Arthrobacter</taxon>
    </lineage>
</organism>
<keyword evidence="2" id="KW-0479">Metal-binding</keyword>
<evidence type="ECO:0000313" key="9">
    <source>
        <dbReference type="EMBL" id="THJ64741.1"/>
    </source>
</evidence>
<evidence type="ECO:0000256" key="1">
    <source>
        <dbReference type="ARBA" id="ARBA00022670"/>
    </source>
</evidence>
<keyword evidence="1 6" id="KW-0645">Protease</keyword>
<sequence length="163" mass="18327">MLLCLICRPALEFLFAHEFWHSANNSWWTRRVWLYVLGIGLGVILLLGGIIMGATAESFNTSPAAGYVTSGLGAIITVRGFFGYFADSRAEEIRADLFAARHHGHPEGAESLFAAWDDDKPEDELSSAGRRWRLLARTHPHRATRLDAIRTELTHRQLKRGVR</sequence>
<evidence type="ECO:0000313" key="10">
    <source>
        <dbReference type="Proteomes" id="UP000305233"/>
    </source>
</evidence>
<evidence type="ECO:0000256" key="2">
    <source>
        <dbReference type="ARBA" id="ARBA00022723"/>
    </source>
</evidence>
<dbReference type="GO" id="GO:0046872">
    <property type="term" value="F:metal ion binding"/>
    <property type="evidence" value="ECO:0007669"/>
    <property type="project" value="UniProtKB-KW"/>
</dbReference>
<evidence type="ECO:0000256" key="6">
    <source>
        <dbReference type="RuleBase" id="RU003983"/>
    </source>
</evidence>
<protein>
    <recommendedName>
        <fullName evidence="8">Peptidase M48 domain-containing protein</fullName>
    </recommendedName>
</protein>
<comment type="caution">
    <text evidence="9">The sequence shown here is derived from an EMBL/GenBank/DDBJ whole genome shotgun (WGS) entry which is preliminary data.</text>
</comment>